<dbReference type="KEGG" id="pxv:FXF36_02310"/>
<gene>
    <name evidence="1" type="ORF">FXF36_02310</name>
</gene>
<dbReference type="RefSeq" id="WP_151622280.1">
    <property type="nucleotide sequence ID" value="NZ_CP043028.1"/>
</dbReference>
<accession>A0A5P6VMA5</accession>
<organism evidence="1 2">
    <name type="scientific">Pseudobutyrivibrio xylanivorans</name>
    <dbReference type="NCBI Taxonomy" id="185007"/>
    <lineage>
        <taxon>Bacteria</taxon>
        <taxon>Bacillati</taxon>
        <taxon>Bacillota</taxon>
        <taxon>Clostridia</taxon>
        <taxon>Lachnospirales</taxon>
        <taxon>Lachnospiraceae</taxon>
        <taxon>Pseudobutyrivibrio</taxon>
    </lineage>
</organism>
<dbReference type="OrthoDB" id="1970026at2"/>
<dbReference type="AlphaFoldDB" id="A0A5P6VMA5"/>
<proteinExistence type="predicted"/>
<dbReference type="EMBL" id="CP043028">
    <property type="protein sequence ID" value="QFJ53783.1"/>
    <property type="molecule type" value="Genomic_DNA"/>
</dbReference>
<sequence length="236" mass="27713">MEQITLRENFIQVSGNGLKASFGGSQEWFTDDGLKNIKAQGCGVISSVDTVLYLSGVSIISIDDYRCYIEQFLRETRFAKFFLREFQIRKYDNNPVAIGIIPIQMSRYLNKRMKIFDSQLRFRWNGFCGHKNMYFKIKEMLYKDFPVIWSLYSPKNQIKLYTRTTDGGFVFNGISTNNHYVTITGIIEDESQTRLHERMIEVSSWGKCYYIDYDEYLVYVGSSWTSRYCSNILILK</sequence>
<evidence type="ECO:0000313" key="2">
    <source>
        <dbReference type="Proteomes" id="UP000327030"/>
    </source>
</evidence>
<dbReference type="Proteomes" id="UP000327030">
    <property type="component" value="Chromosome 1"/>
</dbReference>
<evidence type="ECO:0000313" key="1">
    <source>
        <dbReference type="EMBL" id="QFJ53783.1"/>
    </source>
</evidence>
<reference evidence="2" key="1">
    <citation type="submission" date="2019-08" db="EMBL/GenBank/DDBJ databases">
        <title>Complete Genome Sequence of the Polysaccharide-Degrading Rumen Bacterium Pseudobutyrivibrio xylanivorans MA3014.</title>
        <authorList>
            <person name="Palevich N."/>
            <person name="Maclean P.H."/>
            <person name="Kelly W.J."/>
            <person name="Leahy S.C."/>
            <person name="Rakonjac J."/>
            <person name="Attwood G.T."/>
        </authorList>
    </citation>
    <scope>NUCLEOTIDE SEQUENCE [LARGE SCALE GENOMIC DNA]</scope>
    <source>
        <strain evidence="2">MA3014</strain>
    </source>
</reference>
<protein>
    <submittedName>
        <fullName evidence="1">Uncharacterized protein</fullName>
    </submittedName>
</protein>
<name>A0A5P6VMA5_PSEXY</name>